<feature type="transmembrane region" description="Helical" evidence="1">
    <location>
        <begin position="41"/>
        <end position="58"/>
    </location>
</feature>
<keyword evidence="1" id="KW-0472">Membrane</keyword>
<dbReference type="InterPro" id="IPR043130">
    <property type="entry name" value="CDP-OH_PTrfase_TM_dom"/>
</dbReference>
<feature type="transmembrane region" description="Helical" evidence="1">
    <location>
        <begin position="124"/>
        <end position="143"/>
    </location>
</feature>
<sequence length="207" mass="23208">MNPDQPIKQRATLTDQLRLRAKVIIDPIVDVLARYKLGPDFLTVLGFLTHIFFAYLLAIGEFRWAAVAIALLSPLDALDGALARKLGRKQGGFGAFLDSTLDRLAEIVLFGGFIYYYYAQADQTMLAVAYLAVTGSLMVSYARSRAEALGFEAKMGVLSRVERYVVLVVFLALELPHIALAILAAFTYFTFFQRMWAVWQQSREPNE</sequence>
<dbReference type="GO" id="GO:0016020">
    <property type="term" value="C:membrane"/>
    <property type="evidence" value="ECO:0007669"/>
    <property type="project" value="InterPro"/>
</dbReference>
<feature type="transmembrane region" description="Helical" evidence="1">
    <location>
        <begin position="164"/>
        <end position="189"/>
    </location>
</feature>
<dbReference type="Gene3D" id="1.20.120.1760">
    <property type="match status" value="1"/>
</dbReference>
<proteinExistence type="predicted"/>
<reference evidence="2" key="1">
    <citation type="submission" date="2016-01" db="EMBL/GenBank/DDBJ databases">
        <authorList>
            <person name="Mcilroy J.S."/>
            <person name="Karst M S."/>
            <person name="Albertsen M."/>
        </authorList>
    </citation>
    <scope>NUCLEOTIDE SEQUENCE</scope>
    <source>
        <strain evidence="2">Cfx-K</strain>
    </source>
</reference>
<dbReference type="Proteomes" id="UP000215027">
    <property type="component" value="Chromosome I"/>
</dbReference>
<dbReference type="EMBL" id="LN890655">
    <property type="protein sequence ID" value="CUS04580.2"/>
    <property type="molecule type" value="Genomic_DNA"/>
</dbReference>
<keyword evidence="1" id="KW-1133">Transmembrane helix</keyword>
<protein>
    <submittedName>
        <fullName evidence="2">CDP-alcohol phosphatidyltransferase</fullName>
    </submittedName>
</protein>
<keyword evidence="3" id="KW-1185">Reference proteome</keyword>
<dbReference type="KEGG" id="pbf:CFX0092_A2702"/>
<name>A0A160T6W9_9CHLR</name>
<gene>
    <name evidence="2" type="ORF">CFX0092_A2702</name>
</gene>
<evidence type="ECO:0000313" key="3">
    <source>
        <dbReference type="Proteomes" id="UP000215027"/>
    </source>
</evidence>
<dbReference type="Pfam" id="PF01066">
    <property type="entry name" value="CDP-OH_P_transf"/>
    <property type="match status" value="1"/>
</dbReference>
<evidence type="ECO:0000256" key="1">
    <source>
        <dbReference type="SAM" id="Phobius"/>
    </source>
</evidence>
<dbReference type="InterPro" id="IPR000462">
    <property type="entry name" value="CDP-OH_P_trans"/>
</dbReference>
<dbReference type="RefSeq" id="WP_095043898.1">
    <property type="nucleotide sequence ID" value="NZ_LN890655.1"/>
</dbReference>
<dbReference type="GO" id="GO:0008654">
    <property type="term" value="P:phospholipid biosynthetic process"/>
    <property type="evidence" value="ECO:0007669"/>
    <property type="project" value="InterPro"/>
</dbReference>
<organism evidence="2 3">
    <name type="scientific">Candidatus Promineifilum breve</name>
    <dbReference type="NCBI Taxonomy" id="1806508"/>
    <lineage>
        <taxon>Bacteria</taxon>
        <taxon>Bacillati</taxon>
        <taxon>Chloroflexota</taxon>
        <taxon>Ardenticatenia</taxon>
        <taxon>Candidatus Promineifilales</taxon>
        <taxon>Candidatus Promineifilaceae</taxon>
        <taxon>Candidatus Promineifilum</taxon>
    </lineage>
</organism>
<keyword evidence="1" id="KW-0812">Transmembrane</keyword>
<dbReference type="GO" id="GO:0016780">
    <property type="term" value="F:phosphotransferase activity, for other substituted phosphate groups"/>
    <property type="evidence" value="ECO:0007669"/>
    <property type="project" value="InterPro"/>
</dbReference>
<dbReference type="AlphaFoldDB" id="A0A160T6W9"/>
<accession>A0A160T6W9</accession>
<dbReference type="OrthoDB" id="116551at2"/>
<evidence type="ECO:0000313" key="2">
    <source>
        <dbReference type="EMBL" id="CUS04580.2"/>
    </source>
</evidence>